<accession>A0AAW4N765</accession>
<evidence type="ECO:0000256" key="1">
    <source>
        <dbReference type="SAM" id="MobiDB-lite"/>
    </source>
</evidence>
<dbReference type="RefSeq" id="WP_217326114.1">
    <property type="nucleotide sequence ID" value="NZ_JAHOEK010000005.1"/>
</dbReference>
<reference evidence="2" key="1">
    <citation type="submission" date="2021-06" db="EMBL/GenBank/DDBJ databases">
        <title>Collection of gut derived symbiotic bacterial strains cultured from healthy donors.</title>
        <authorList>
            <person name="Lin H."/>
            <person name="Littmann E."/>
            <person name="Pamer E.G."/>
        </authorList>
    </citation>
    <scope>NUCLEOTIDE SEQUENCE</scope>
    <source>
        <strain evidence="2">MSK.21.60</strain>
    </source>
</reference>
<sequence>MAKSNNKMQDQFQTRIVPIMDKVRDELCRLRADEQSQHNSSLSVLFAGAAGPDGGMASMDAAKEKVRQLGKWNRKTVDDYIGMVKAELAKEHIKVDAVTEKKMVDYLIHQQMPKSTLDYMIRRAAKESIFYLPERSRSTALQDHIDKEGEKKHDPSFLEEAAGSVLSWLANATTTMGAGGFWGQTALDGATAATSHYAKGQQDKYLEEQKKKGKQEVAAASKQTVTIPKWMLTQMGFDRIADATDKQLAIAQKWANENAKSYRKKVNQAVDAGQRTVKASGKTDMMSVAEATSRAMQYEAFSKAIAKEVSSRKLAGKDAVHYSNIEEANDIETSTSQSNDENGTNQGENPSASLFQAGDYSGWNGILDALGMNGMSDTMQHLGLTLAMLPDMLLGVFTGKTKSIGLNQGTLMPLAALISGTFIKNPFLKIPLMLFGGANLVNKMGQEALAEYRGQEEKTVTGTRYKRYDDEVLNVRMKNPQIEGNVLLVDIDNVPRLVTLPQAVMDAYKEGALPINVIANRILAKTDQLTEVNQREVRNVSEQYEQNKEREQVRGIR</sequence>
<comment type="caution">
    <text evidence="2">The sequence shown here is derived from an EMBL/GenBank/DDBJ whole genome shotgun (WGS) entry which is preliminary data.</text>
</comment>
<dbReference type="EMBL" id="JAHOEP010000005">
    <property type="protein sequence ID" value="MBV3407295.1"/>
    <property type="molecule type" value="Genomic_DNA"/>
</dbReference>
<dbReference type="Proteomes" id="UP001196316">
    <property type="component" value="Unassembled WGS sequence"/>
</dbReference>
<gene>
    <name evidence="2" type="ORF">KSW80_02540</name>
</gene>
<protein>
    <submittedName>
        <fullName evidence="2">Uncharacterized protein</fullName>
    </submittedName>
</protein>
<feature type="region of interest" description="Disordered" evidence="1">
    <location>
        <begin position="326"/>
        <end position="354"/>
    </location>
</feature>
<evidence type="ECO:0000313" key="2">
    <source>
        <dbReference type="EMBL" id="MBV3407295.1"/>
    </source>
</evidence>
<feature type="compositionally biased region" description="Polar residues" evidence="1">
    <location>
        <begin position="331"/>
        <end position="354"/>
    </location>
</feature>
<proteinExistence type="predicted"/>
<evidence type="ECO:0000313" key="3">
    <source>
        <dbReference type="Proteomes" id="UP001196316"/>
    </source>
</evidence>
<dbReference type="AlphaFoldDB" id="A0AAW4N765"/>
<organism evidence="2 3">
    <name type="scientific">Segatella copri</name>
    <dbReference type="NCBI Taxonomy" id="165179"/>
    <lineage>
        <taxon>Bacteria</taxon>
        <taxon>Pseudomonadati</taxon>
        <taxon>Bacteroidota</taxon>
        <taxon>Bacteroidia</taxon>
        <taxon>Bacteroidales</taxon>
        <taxon>Prevotellaceae</taxon>
        <taxon>Segatella</taxon>
    </lineage>
</organism>
<name>A0AAW4N765_9BACT</name>